<gene>
    <name evidence="5" type="ORF">BFL28_13200</name>
</gene>
<evidence type="ECO:0000313" key="6">
    <source>
        <dbReference type="Proteomes" id="UP000094487"/>
    </source>
</evidence>
<evidence type="ECO:0000256" key="1">
    <source>
        <dbReference type="ARBA" id="ARBA00023125"/>
    </source>
</evidence>
<dbReference type="PROSITE" id="PS50977">
    <property type="entry name" value="HTH_TETR_2"/>
    <property type="match status" value="1"/>
</dbReference>
<proteinExistence type="predicted"/>
<evidence type="ECO:0000313" key="5">
    <source>
        <dbReference type="EMBL" id="ODP38871.1"/>
    </source>
</evidence>
<dbReference type="PANTHER" id="PTHR30055">
    <property type="entry name" value="HTH-TYPE TRANSCRIPTIONAL REGULATOR RUTR"/>
    <property type="match status" value="1"/>
</dbReference>
<feature type="domain" description="HTH tetR-type" evidence="4">
    <location>
        <begin position="25"/>
        <end position="85"/>
    </location>
</feature>
<dbReference type="InterPro" id="IPR050109">
    <property type="entry name" value="HTH-type_TetR-like_transc_reg"/>
</dbReference>
<accession>A0A1E3LYP7</accession>
<dbReference type="PRINTS" id="PR00455">
    <property type="entry name" value="HTHTETR"/>
</dbReference>
<keyword evidence="6" id="KW-1185">Reference proteome</keyword>
<dbReference type="GO" id="GO:0000976">
    <property type="term" value="F:transcription cis-regulatory region binding"/>
    <property type="evidence" value="ECO:0007669"/>
    <property type="project" value="TreeGrafter"/>
</dbReference>
<feature type="region of interest" description="Disordered" evidence="3">
    <location>
        <begin position="1"/>
        <end position="25"/>
    </location>
</feature>
<protein>
    <recommendedName>
        <fullName evidence="4">HTH tetR-type domain-containing protein</fullName>
    </recommendedName>
</protein>
<dbReference type="Gene3D" id="1.10.357.10">
    <property type="entry name" value="Tetracycline Repressor, domain 2"/>
    <property type="match status" value="1"/>
</dbReference>
<dbReference type="GO" id="GO:0003700">
    <property type="term" value="F:DNA-binding transcription factor activity"/>
    <property type="evidence" value="ECO:0007669"/>
    <property type="project" value="TreeGrafter"/>
</dbReference>
<dbReference type="PANTHER" id="PTHR30055:SF226">
    <property type="entry name" value="HTH-TYPE TRANSCRIPTIONAL REGULATOR PKSA"/>
    <property type="match status" value="1"/>
</dbReference>
<sequence length="241" mass="26463">MKDGQTVDPAQRAPGTRGPHAERSASMRQRLVEAAIVCLCRVGYAATTTQLVTQEAGVSRGAMLHHFPTKLDLVIAVGEHAATFQNRYVRRRLNEIAPGMDRFLALTHATWEAVGQPPALALIEIMVASRSDPGLAERFPPVIDALESRQLADVWAMASEIGIRDRQSIERMVRLHRAAMRGLVLERVFTGDMNAAEDSMELLGWYKRLLTGALLTNPSVADAGHPQPRDPRTGTDRIVGE</sequence>
<organism evidence="5 6">
    <name type="scientific">Sphingomonas turrisvirgatae</name>
    <dbReference type="NCBI Taxonomy" id="1888892"/>
    <lineage>
        <taxon>Bacteria</taxon>
        <taxon>Pseudomonadati</taxon>
        <taxon>Pseudomonadota</taxon>
        <taxon>Alphaproteobacteria</taxon>
        <taxon>Sphingomonadales</taxon>
        <taxon>Sphingomonadaceae</taxon>
        <taxon>Sphingomonas</taxon>
    </lineage>
</organism>
<feature type="region of interest" description="Disordered" evidence="3">
    <location>
        <begin position="218"/>
        <end position="241"/>
    </location>
</feature>
<dbReference type="Pfam" id="PF00440">
    <property type="entry name" value="TetR_N"/>
    <property type="match status" value="1"/>
</dbReference>
<evidence type="ECO:0000256" key="2">
    <source>
        <dbReference type="PROSITE-ProRule" id="PRU00335"/>
    </source>
</evidence>
<dbReference type="InterPro" id="IPR001647">
    <property type="entry name" value="HTH_TetR"/>
</dbReference>
<reference evidence="5 6" key="1">
    <citation type="submission" date="2016-08" db="EMBL/GenBank/DDBJ databases">
        <title>Draft genome of the agarase producing Sphingomonas sp. MCT13.</title>
        <authorList>
            <person name="D'Andrea M.M."/>
            <person name="Rossolini G.M."/>
            <person name="Thaller M.C."/>
        </authorList>
    </citation>
    <scope>NUCLEOTIDE SEQUENCE [LARGE SCALE GENOMIC DNA]</scope>
    <source>
        <strain evidence="5 6">MCT13</strain>
    </source>
</reference>
<keyword evidence="1 2" id="KW-0238">DNA-binding</keyword>
<evidence type="ECO:0000259" key="4">
    <source>
        <dbReference type="PROSITE" id="PS50977"/>
    </source>
</evidence>
<name>A0A1E3LYP7_9SPHN</name>
<dbReference type="STRING" id="1888892.BFL28_13200"/>
<evidence type="ECO:0000256" key="3">
    <source>
        <dbReference type="SAM" id="MobiDB-lite"/>
    </source>
</evidence>
<comment type="caution">
    <text evidence="5">The sequence shown here is derived from an EMBL/GenBank/DDBJ whole genome shotgun (WGS) entry which is preliminary data.</text>
</comment>
<dbReference type="SUPFAM" id="SSF46689">
    <property type="entry name" value="Homeodomain-like"/>
    <property type="match status" value="1"/>
</dbReference>
<dbReference type="InterPro" id="IPR009057">
    <property type="entry name" value="Homeodomain-like_sf"/>
</dbReference>
<dbReference type="AlphaFoldDB" id="A0A1E3LYP7"/>
<feature type="compositionally biased region" description="Basic and acidic residues" evidence="3">
    <location>
        <begin position="227"/>
        <end position="241"/>
    </location>
</feature>
<dbReference type="Proteomes" id="UP000094487">
    <property type="component" value="Unassembled WGS sequence"/>
</dbReference>
<feature type="DNA-binding region" description="H-T-H motif" evidence="2">
    <location>
        <begin position="48"/>
        <end position="67"/>
    </location>
</feature>
<dbReference type="EMBL" id="MDDS01000011">
    <property type="protein sequence ID" value="ODP38871.1"/>
    <property type="molecule type" value="Genomic_DNA"/>
</dbReference>